<reference evidence="1 2" key="1">
    <citation type="submission" date="2019-11" db="EMBL/GenBank/DDBJ databases">
        <title>Type strains purchased from KCTC, JCM and DSMZ.</title>
        <authorList>
            <person name="Lu H."/>
        </authorList>
    </citation>
    <scope>NUCLEOTIDE SEQUENCE [LARGE SCALE GENOMIC DNA]</scope>
    <source>
        <strain evidence="1 2">JCM 31587</strain>
    </source>
</reference>
<evidence type="ECO:0008006" key="3">
    <source>
        <dbReference type="Google" id="ProtNLM"/>
    </source>
</evidence>
<comment type="caution">
    <text evidence="1">The sequence shown here is derived from an EMBL/GenBank/DDBJ whole genome shotgun (WGS) entry which is preliminary data.</text>
</comment>
<gene>
    <name evidence="1" type="ORF">GM658_00015</name>
</gene>
<protein>
    <recommendedName>
        <fullName evidence="3">Glycosyl transferase</fullName>
    </recommendedName>
</protein>
<name>A0A6L6QAZ4_9BURK</name>
<dbReference type="EMBL" id="WNKX01000001">
    <property type="protein sequence ID" value="MTW08977.1"/>
    <property type="molecule type" value="Genomic_DNA"/>
</dbReference>
<accession>A0A6L6QAZ4</accession>
<dbReference type="AlphaFoldDB" id="A0A6L6QAZ4"/>
<evidence type="ECO:0000313" key="2">
    <source>
        <dbReference type="Proteomes" id="UP000472320"/>
    </source>
</evidence>
<dbReference type="Proteomes" id="UP000472320">
    <property type="component" value="Unassembled WGS sequence"/>
</dbReference>
<keyword evidence="2" id="KW-1185">Reference proteome</keyword>
<dbReference type="RefSeq" id="WP_155451975.1">
    <property type="nucleotide sequence ID" value="NZ_WNKX01000001.1"/>
</dbReference>
<organism evidence="1 2">
    <name type="scientific">Massilia eburnea</name>
    <dbReference type="NCBI Taxonomy" id="1776165"/>
    <lineage>
        <taxon>Bacteria</taxon>
        <taxon>Pseudomonadati</taxon>
        <taxon>Pseudomonadota</taxon>
        <taxon>Betaproteobacteria</taxon>
        <taxon>Burkholderiales</taxon>
        <taxon>Oxalobacteraceae</taxon>
        <taxon>Telluria group</taxon>
        <taxon>Massilia</taxon>
    </lineage>
</organism>
<sequence length="249" mass="29189">MKTIVFCTSFIRDSKAWESRYQRWLDFYRDVPLEAFKKIMIDDGSPYLPPASVIKTVSNTAPLASEDDENLIIRFDNNLGRQNIKDYPGWWRSFMHSLAVAKELGADKIVHIESDAFLLSQRLVDFINQTQNGWHVLWTEHNNFAETAIQVICRDQFEAFQKFKDANPSLHFPDLAENLLPFTEVHREFIGDRYSELKRNRWIFKSKKFNFLPMFQWDFFVEPIPGNADFVTQGVPRQRLAFRASSPVA</sequence>
<dbReference type="OrthoDB" id="8480900at2"/>
<proteinExistence type="predicted"/>
<evidence type="ECO:0000313" key="1">
    <source>
        <dbReference type="EMBL" id="MTW08977.1"/>
    </source>
</evidence>